<feature type="compositionally biased region" description="Low complexity" evidence="2">
    <location>
        <begin position="294"/>
        <end position="311"/>
    </location>
</feature>
<dbReference type="Gene3D" id="3.30.710.10">
    <property type="entry name" value="Potassium Channel Kv1.1, Chain A"/>
    <property type="match status" value="1"/>
</dbReference>
<dbReference type="Proteomes" id="UP000522262">
    <property type="component" value="Unassembled WGS sequence"/>
</dbReference>
<dbReference type="SUPFAM" id="SSF54695">
    <property type="entry name" value="POZ domain"/>
    <property type="match status" value="1"/>
</dbReference>
<comment type="caution">
    <text evidence="4">The sequence shown here is derived from an EMBL/GenBank/DDBJ whole genome shotgun (WGS) entry which is preliminary data.</text>
</comment>
<feature type="region of interest" description="Disordered" evidence="2">
    <location>
        <begin position="225"/>
        <end position="353"/>
    </location>
</feature>
<dbReference type="PROSITE" id="PS50097">
    <property type="entry name" value="BTB"/>
    <property type="match status" value="1"/>
</dbReference>
<feature type="compositionally biased region" description="Low complexity" evidence="2">
    <location>
        <begin position="574"/>
        <end position="590"/>
    </location>
</feature>
<sequence>MEHLGAFASVVTIVGLMTSTAKFVRSLQGITSDDGYVSKEIKRMASGIQASAISIDVSLRALKGYASTLAKMQRAPSEVLQYIIDNKSIDVIVSGTESIRRQMRDTSRDLNDTKNRSKILRKINWLLLDKMEVESLFPEMQVVASCLNLVCPIIGLEMNRYLINKSSGEVAEYLKQEIKSLKGQLKLVEKQYENVMKELWSSMNGESDFEAATKSLFYLSQSIRRAPSTPQPDRAPAGQRSSVPGETFMSPAPSKTPQPSPGSRRPRPHSVPVPREVPSEVTRHASSSTESSRPHSAAPSSSPQTPDTPMTPRSPDAPKPLRINTSTRESESRRGTGQAIPCIINPRDHGKDSPVTIAKSNHRVFLNYISVKTAKQFDLEIQNLDPKEPNPTPDDGHEMVMPGPVIDQYRVHKAVICPRSKFFKAACDGKFKEAQTGTISLPDNDPVAVRMMIEYLYHDAYAPSARMYIHSDGPIDAYLSETEYNDEHEKSKMELYGATFVGNKRVKRLTALPEVSIVPISHPLPFPFGPVAAPPPPPAAASQESGRGRGQSRPGRGFFVGSGYDPAQHGFQGSPNQSSSTPSSFSLGSPAPAPTPPPPQQAFAPQRSIPAENLHLHAKVYALGEKYGIQPLKALALCKFKSEAQFHLHSDDFLQAMREAYSSTIETDRPLRDAVVTILRSNKDLLKKDSVKEILKDTGLGLSSDLVMELASE</sequence>
<evidence type="ECO:0000313" key="5">
    <source>
        <dbReference type="Proteomes" id="UP000522262"/>
    </source>
</evidence>
<protein>
    <recommendedName>
        <fullName evidence="3">BTB domain-containing protein</fullName>
    </recommendedName>
</protein>
<keyword evidence="5" id="KW-1185">Reference proteome</keyword>
<evidence type="ECO:0000313" key="4">
    <source>
        <dbReference type="EMBL" id="KAF5556558.1"/>
    </source>
</evidence>
<dbReference type="InterPro" id="IPR011333">
    <property type="entry name" value="SKP1/BTB/POZ_sf"/>
</dbReference>
<feature type="compositionally biased region" description="Pro residues" evidence="2">
    <location>
        <begin position="529"/>
        <end position="539"/>
    </location>
</feature>
<feature type="coiled-coil region" evidence="1">
    <location>
        <begin position="171"/>
        <end position="198"/>
    </location>
</feature>
<dbReference type="InterPro" id="IPR000210">
    <property type="entry name" value="BTB/POZ_dom"/>
</dbReference>
<evidence type="ECO:0000259" key="3">
    <source>
        <dbReference type="PROSITE" id="PS50097"/>
    </source>
</evidence>
<keyword evidence="1" id="KW-0175">Coiled coil</keyword>
<dbReference type="EMBL" id="JAAOAM010000025">
    <property type="protein sequence ID" value="KAF5556558.1"/>
    <property type="molecule type" value="Genomic_DNA"/>
</dbReference>
<accession>A0A8H5JJL7</accession>
<gene>
    <name evidence="4" type="ORF">FMEXI_1030</name>
</gene>
<feature type="region of interest" description="Disordered" evidence="2">
    <location>
        <begin position="529"/>
        <end position="604"/>
    </location>
</feature>
<evidence type="ECO:0000256" key="1">
    <source>
        <dbReference type="SAM" id="Coils"/>
    </source>
</evidence>
<dbReference type="CDD" id="cd18186">
    <property type="entry name" value="BTB_POZ_ZBTB_KLHL-like"/>
    <property type="match status" value="1"/>
</dbReference>
<name>A0A8H5JJL7_9HYPO</name>
<feature type="domain" description="BTB" evidence="3">
    <location>
        <begin position="408"/>
        <end position="465"/>
    </location>
</feature>
<reference evidence="4 5" key="1">
    <citation type="submission" date="2020-05" db="EMBL/GenBank/DDBJ databases">
        <title>Identification and distribution of gene clusters putatively required for synthesis of sphingolipid metabolism inhibitors in phylogenetically diverse species of the filamentous fungus Fusarium.</title>
        <authorList>
            <person name="Kim H.-S."/>
            <person name="Busman M."/>
            <person name="Brown D.W."/>
            <person name="Divon H."/>
            <person name="Uhlig S."/>
            <person name="Proctor R.H."/>
        </authorList>
    </citation>
    <scope>NUCLEOTIDE SEQUENCE [LARGE SCALE GENOMIC DNA]</scope>
    <source>
        <strain evidence="4 5">NRRL 53147</strain>
    </source>
</reference>
<dbReference type="PANTHER" id="PTHR47843">
    <property type="entry name" value="BTB DOMAIN-CONTAINING PROTEIN-RELATED"/>
    <property type="match status" value="1"/>
</dbReference>
<organism evidence="4 5">
    <name type="scientific">Fusarium mexicanum</name>
    <dbReference type="NCBI Taxonomy" id="751941"/>
    <lineage>
        <taxon>Eukaryota</taxon>
        <taxon>Fungi</taxon>
        <taxon>Dikarya</taxon>
        <taxon>Ascomycota</taxon>
        <taxon>Pezizomycotina</taxon>
        <taxon>Sordariomycetes</taxon>
        <taxon>Hypocreomycetidae</taxon>
        <taxon>Hypocreales</taxon>
        <taxon>Nectriaceae</taxon>
        <taxon>Fusarium</taxon>
        <taxon>Fusarium fujikuroi species complex</taxon>
    </lineage>
</organism>
<proteinExistence type="predicted"/>
<dbReference type="AlphaFoldDB" id="A0A8H5JJL7"/>
<evidence type="ECO:0000256" key="2">
    <source>
        <dbReference type="SAM" id="MobiDB-lite"/>
    </source>
</evidence>
<dbReference type="Pfam" id="PF00651">
    <property type="entry name" value="BTB"/>
    <property type="match status" value="1"/>
</dbReference>
<feature type="compositionally biased region" description="Pro residues" evidence="2">
    <location>
        <begin position="591"/>
        <end position="600"/>
    </location>
</feature>
<dbReference type="PANTHER" id="PTHR47843:SF5">
    <property type="entry name" value="BTB_POZ DOMAIN PROTEIN"/>
    <property type="match status" value="1"/>
</dbReference>